<keyword evidence="4" id="KW-1185">Reference proteome</keyword>
<reference evidence="3 4" key="1">
    <citation type="submission" date="2015-09" db="EMBL/GenBank/DDBJ databases">
        <title>Atta colombica WGS genome.</title>
        <authorList>
            <person name="Nygaard S."/>
            <person name="Hu H."/>
            <person name="Boomsma J."/>
            <person name="Zhang G."/>
        </authorList>
    </citation>
    <scope>NUCLEOTIDE SEQUENCE [LARGE SCALE GENOMIC DNA]</scope>
    <source>
        <strain evidence="3">Treedump-2</strain>
        <tissue evidence="3">Whole body</tissue>
    </source>
</reference>
<dbReference type="Pfam" id="PF16470">
    <property type="entry name" value="S8_pro-domain"/>
    <property type="match status" value="1"/>
</dbReference>
<accession>A0A151I0A9</accession>
<feature type="region of interest" description="Disordered" evidence="1">
    <location>
        <begin position="1"/>
        <end position="20"/>
    </location>
</feature>
<evidence type="ECO:0000256" key="1">
    <source>
        <dbReference type="SAM" id="MobiDB-lite"/>
    </source>
</evidence>
<evidence type="ECO:0000313" key="4">
    <source>
        <dbReference type="Proteomes" id="UP000078540"/>
    </source>
</evidence>
<name>A0A151I0A9_9HYME</name>
<dbReference type="InterPro" id="IPR032815">
    <property type="entry name" value="S8_pro-domain"/>
</dbReference>
<evidence type="ECO:0000313" key="3">
    <source>
        <dbReference type="EMBL" id="KYM78883.1"/>
    </source>
</evidence>
<dbReference type="EMBL" id="KQ976633">
    <property type="protein sequence ID" value="KYM78883.1"/>
    <property type="molecule type" value="Genomic_DNA"/>
</dbReference>
<organism evidence="3 4">
    <name type="scientific">Atta colombica</name>
    <dbReference type="NCBI Taxonomy" id="520822"/>
    <lineage>
        <taxon>Eukaryota</taxon>
        <taxon>Metazoa</taxon>
        <taxon>Ecdysozoa</taxon>
        <taxon>Arthropoda</taxon>
        <taxon>Hexapoda</taxon>
        <taxon>Insecta</taxon>
        <taxon>Pterygota</taxon>
        <taxon>Neoptera</taxon>
        <taxon>Endopterygota</taxon>
        <taxon>Hymenoptera</taxon>
        <taxon>Apocrita</taxon>
        <taxon>Aculeata</taxon>
        <taxon>Formicoidea</taxon>
        <taxon>Formicidae</taxon>
        <taxon>Myrmicinae</taxon>
        <taxon>Atta</taxon>
    </lineage>
</organism>
<feature type="domain" description="Peptidase S8 pro-domain" evidence="2">
    <location>
        <begin position="54"/>
        <end position="89"/>
    </location>
</feature>
<dbReference type="Gene3D" id="3.30.70.850">
    <property type="entry name" value="Peptidase S8, pro-domain"/>
    <property type="match status" value="1"/>
</dbReference>
<protein>
    <recommendedName>
        <fullName evidence="2">Peptidase S8 pro-domain domain-containing protein</fullName>
    </recommendedName>
</protein>
<gene>
    <name evidence="3" type="ORF">ALC53_10691</name>
</gene>
<dbReference type="Proteomes" id="UP000078540">
    <property type="component" value="Unassembled WGS sequence"/>
</dbReference>
<dbReference type="AlphaFoldDB" id="A0A151I0A9"/>
<dbReference type="SUPFAM" id="SSF54897">
    <property type="entry name" value="Protease propeptides/inhibitors"/>
    <property type="match status" value="1"/>
</dbReference>
<evidence type="ECO:0000259" key="2">
    <source>
        <dbReference type="Pfam" id="PF16470"/>
    </source>
</evidence>
<feature type="compositionally biased region" description="Gly residues" evidence="1">
    <location>
        <begin position="1"/>
        <end position="15"/>
    </location>
</feature>
<dbReference type="STRING" id="520822.A0A151I0A9"/>
<proteinExistence type="predicted"/>
<dbReference type="InterPro" id="IPR038466">
    <property type="entry name" value="S8_pro-domain_sf"/>
</dbReference>
<sequence>MITVARGGGETGAAGGDRRRRCSGGAIMCTRRIFGLAVVALLTLGGRARAYTNQWAAHIDGGEKVARRVAEDYGFRYLGKVSSLFEAHHGSQTYRLELGLSFF</sequence>